<dbReference type="Pfam" id="PF01595">
    <property type="entry name" value="CNNM"/>
    <property type="match status" value="1"/>
</dbReference>
<keyword evidence="4 8" id="KW-1133">Transmembrane helix</keyword>
<feature type="transmembrane region" description="Helical" evidence="10">
    <location>
        <begin position="6"/>
        <end position="29"/>
    </location>
</feature>
<feature type="transmembrane region" description="Helical" evidence="10">
    <location>
        <begin position="58"/>
        <end position="81"/>
    </location>
</feature>
<evidence type="ECO:0000313" key="13">
    <source>
        <dbReference type="EMBL" id="MUH71979.1"/>
    </source>
</evidence>
<sequence>MTLLLIYGVLAIGISFICSVLEAVLLSITPSYIQALTEKNATVAERIDKLKARVDQPLAAILTLNTVAHTAGAAGVGAQAAAIYGDAAIGIASAVMTLLVLVLSEIIPKTLGANHWRTLAPSVSLILVFMVRILAPFVWLSDQITTLFSKKEDDGKHVRAEIEAMAMFGSQVGALHQQESEIIKGLMKFRHTAIRNILTPRNKLFRISKEMSVEDFCKQHGSNQFSRILVFDKDPDDIIGYVFKSDAILANVRVKPNYKIGKLTKPLYVVSESMSLPSLFTNMLTKHIHMSLIIDEYGEVRGIVTLEDLLEALLQVHIFDEKDNSAEVDKESVKGESEPLIDPDLNADENLVIEPAVSADKDK</sequence>
<evidence type="ECO:0000256" key="4">
    <source>
        <dbReference type="ARBA" id="ARBA00022989"/>
    </source>
</evidence>
<evidence type="ECO:0000256" key="5">
    <source>
        <dbReference type="ARBA" id="ARBA00023122"/>
    </source>
</evidence>
<evidence type="ECO:0000256" key="1">
    <source>
        <dbReference type="ARBA" id="ARBA00004141"/>
    </source>
</evidence>
<evidence type="ECO:0000259" key="12">
    <source>
        <dbReference type="PROSITE" id="PS51846"/>
    </source>
</evidence>
<dbReference type="InterPro" id="IPR000644">
    <property type="entry name" value="CBS_dom"/>
</dbReference>
<evidence type="ECO:0000256" key="7">
    <source>
        <dbReference type="PROSITE-ProRule" id="PRU00703"/>
    </source>
</evidence>
<dbReference type="Proteomes" id="UP000439994">
    <property type="component" value="Unassembled WGS sequence"/>
</dbReference>
<evidence type="ECO:0000259" key="11">
    <source>
        <dbReference type="PROSITE" id="PS51371"/>
    </source>
</evidence>
<reference evidence="13 14" key="1">
    <citation type="submission" date="2019-11" db="EMBL/GenBank/DDBJ databases">
        <title>P. haliotis isolates from Z. marina roots.</title>
        <authorList>
            <person name="Cohen M."/>
            <person name="Jospin G."/>
            <person name="Eisen J.A."/>
            <person name="Coil D.A."/>
        </authorList>
    </citation>
    <scope>NUCLEOTIDE SEQUENCE [LARGE SCALE GENOMIC DNA]</scope>
    <source>
        <strain evidence="13 14">UCD-MCMsp1aY</strain>
    </source>
</reference>
<organism evidence="13 14">
    <name type="scientific">Psychrosphaera haliotis</name>
    <dbReference type="NCBI Taxonomy" id="555083"/>
    <lineage>
        <taxon>Bacteria</taxon>
        <taxon>Pseudomonadati</taxon>
        <taxon>Pseudomonadota</taxon>
        <taxon>Gammaproteobacteria</taxon>
        <taxon>Alteromonadales</taxon>
        <taxon>Pseudoalteromonadaceae</taxon>
        <taxon>Psychrosphaera</taxon>
    </lineage>
</organism>
<dbReference type="RefSeq" id="WP_330997725.1">
    <property type="nucleotide sequence ID" value="NZ_WOCD01000003.1"/>
</dbReference>
<feature type="compositionally biased region" description="Basic and acidic residues" evidence="9">
    <location>
        <begin position="324"/>
        <end position="337"/>
    </location>
</feature>
<keyword evidence="5 7" id="KW-0129">CBS domain</keyword>
<keyword evidence="6 8" id="KW-0472">Membrane</keyword>
<dbReference type="GO" id="GO:0005886">
    <property type="term" value="C:plasma membrane"/>
    <property type="evidence" value="ECO:0007669"/>
    <property type="project" value="TreeGrafter"/>
</dbReference>
<evidence type="ECO:0000256" key="2">
    <source>
        <dbReference type="ARBA" id="ARBA00022692"/>
    </source>
</evidence>
<dbReference type="EMBL" id="WOCD01000003">
    <property type="protein sequence ID" value="MUH71979.1"/>
    <property type="molecule type" value="Genomic_DNA"/>
</dbReference>
<feature type="domain" description="CBS" evidence="11">
    <location>
        <begin position="263"/>
        <end position="321"/>
    </location>
</feature>
<dbReference type="Gene3D" id="3.10.580.10">
    <property type="entry name" value="CBS-domain"/>
    <property type="match status" value="1"/>
</dbReference>
<feature type="region of interest" description="Disordered" evidence="9">
    <location>
        <begin position="324"/>
        <end position="343"/>
    </location>
</feature>
<evidence type="ECO:0000256" key="6">
    <source>
        <dbReference type="ARBA" id="ARBA00023136"/>
    </source>
</evidence>
<dbReference type="InterPro" id="IPR044751">
    <property type="entry name" value="Ion_transp-like_CBS"/>
</dbReference>
<dbReference type="CDD" id="cd04590">
    <property type="entry name" value="CBS_pair_CorC_HlyC_assoc"/>
    <property type="match status" value="1"/>
</dbReference>
<evidence type="ECO:0000256" key="8">
    <source>
        <dbReference type="PROSITE-ProRule" id="PRU01193"/>
    </source>
</evidence>
<evidence type="ECO:0000313" key="14">
    <source>
        <dbReference type="Proteomes" id="UP000439994"/>
    </source>
</evidence>
<evidence type="ECO:0000256" key="10">
    <source>
        <dbReference type="SAM" id="Phobius"/>
    </source>
</evidence>
<dbReference type="PROSITE" id="PS51371">
    <property type="entry name" value="CBS"/>
    <property type="match status" value="1"/>
</dbReference>
<dbReference type="InterPro" id="IPR046342">
    <property type="entry name" value="CBS_dom_sf"/>
</dbReference>
<feature type="domain" description="CNNM transmembrane" evidence="12">
    <location>
        <begin position="1"/>
        <end position="179"/>
    </location>
</feature>
<gene>
    <name evidence="13" type="ORF">GNP35_05510</name>
</gene>
<dbReference type="AlphaFoldDB" id="A0A6N8F972"/>
<keyword evidence="14" id="KW-1185">Reference proteome</keyword>
<comment type="subcellular location">
    <subcellularLocation>
        <location evidence="1">Membrane</location>
        <topology evidence="1">Multi-pass membrane protein</topology>
    </subcellularLocation>
</comment>
<dbReference type="SMART" id="SM00116">
    <property type="entry name" value="CBS"/>
    <property type="match status" value="2"/>
</dbReference>
<keyword evidence="2 8" id="KW-0812">Transmembrane</keyword>
<evidence type="ECO:0000256" key="3">
    <source>
        <dbReference type="ARBA" id="ARBA00022737"/>
    </source>
</evidence>
<dbReference type="PANTHER" id="PTHR22777">
    <property type="entry name" value="HEMOLYSIN-RELATED"/>
    <property type="match status" value="1"/>
</dbReference>
<feature type="transmembrane region" description="Helical" evidence="10">
    <location>
        <begin position="119"/>
        <end position="140"/>
    </location>
</feature>
<dbReference type="Pfam" id="PF00571">
    <property type="entry name" value="CBS"/>
    <property type="match status" value="1"/>
</dbReference>
<evidence type="ECO:0000256" key="9">
    <source>
        <dbReference type="SAM" id="MobiDB-lite"/>
    </source>
</evidence>
<protein>
    <submittedName>
        <fullName evidence="13">DUF21 domain-containing protein</fullName>
    </submittedName>
</protein>
<proteinExistence type="predicted"/>
<feature type="transmembrane region" description="Helical" evidence="10">
    <location>
        <begin position="87"/>
        <end position="107"/>
    </location>
</feature>
<dbReference type="PANTHER" id="PTHR22777:SF4">
    <property type="entry name" value="UPF0053 PROTEIN SLL1254"/>
    <property type="match status" value="1"/>
</dbReference>
<comment type="caution">
    <text evidence="13">The sequence shown here is derived from an EMBL/GenBank/DDBJ whole genome shotgun (WGS) entry which is preliminary data.</text>
</comment>
<name>A0A6N8F972_9GAMM</name>
<dbReference type="InterPro" id="IPR002550">
    <property type="entry name" value="CNNM"/>
</dbReference>
<keyword evidence="3" id="KW-0677">Repeat</keyword>
<dbReference type="PROSITE" id="PS51846">
    <property type="entry name" value="CNNM"/>
    <property type="match status" value="1"/>
</dbReference>
<accession>A0A6N8F972</accession>
<dbReference type="SUPFAM" id="SSF54631">
    <property type="entry name" value="CBS-domain pair"/>
    <property type="match status" value="1"/>
</dbReference>